<dbReference type="GO" id="GO:0016811">
    <property type="term" value="F:hydrolase activity, acting on carbon-nitrogen (but not peptide) bonds, in linear amides"/>
    <property type="evidence" value="ECO:0007669"/>
    <property type="project" value="InterPro"/>
</dbReference>
<dbReference type="Pfam" id="PF01804">
    <property type="entry name" value="Penicil_amidase"/>
    <property type="match status" value="1"/>
</dbReference>
<dbReference type="SUPFAM" id="SSF56235">
    <property type="entry name" value="N-terminal nucleophile aminohydrolases (Ntn hydrolases)"/>
    <property type="match status" value="1"/>
</dbReference>
<dbReference type="AlphaFoldDB" id="A0A382Y1M1"/>
<dbReference type="InterPro" id="IPR023343">
    <property type="entry name" value="Penicillin_amidase_dom1"/>
</dbReference>
<evidence type="ECO:0008006" key="3">
    <source>
        <dbReference type="Google" id="ProtNLM"/>
    </source>
</evidence>
<name>A0A382Y1M1_9ZZZZ</name>
<protein>
    <recommendedName>
        <fullName evidence="3">Penicillin acylase family protein</fullName>
    </recommendedName>
</protein>
<gene>
    <name evidence="2" type="ORF">METZ01_LOCUS430040</name>
</gene>
<dbReference type="InterPro" id="IPR002692">
    <property type="entry name" value="S45"/>
</dbReference>
<organism evidence="2">
    <name type="scientific">marine metagenome</name>
    <dbReference type="NCBI Taxonomy" id="408172"/>
    <lineage>
        <taxon>unclassified sequences</taxon>
        <taxon>metagenomes</taxon>
        <taxon>ecological metagenomes</taxon>
    </lineage>
</organism>
<evidence type="ECO:0000256" key="1">
    <source>
        <dbReference type="ARBA" id="ARBA00006586"/>
    </source>
</evidence>
<proteinExistence type="inferred from homology"/>
<dbReference type="EMBL" id="UINC01172223">
    <property type="protein sequence ID" value="SVD77186.1"/>
    <property type="molecule type" value="Genomic_DNA"/>
</dbReference>
<dbReference type="GO" id="GO:0017000">
    <property type="term" value="P:antibiotic biosynthetic process"/>
    <property type="evidence" value="ECO:0007669"/>
    <property type="project" value="InterPro"/>
</dbReference>
<comment type="similarity">
    <text evidence="1">Belongs to the peptidase S45 family.</text>
</comment>
<reference evidence="2" key="1">
    <citation type="submission" date="2018-05" db="EMBL/GenBank/DDBJ databases">
        <authorList>
            <person name="Lanie J.A."/>
            <person name="Ng W.-L."/>
            <person name="Kazmierczak K.M."/>
            <person name="Andrzejewski T.M."/>
            <person name="Davidsen T.M."/>
            <person name="Wayne K.J."/>
            <person name="Tettelin H."/>
            <person name="Glass J.I."/>
            <person name="Rusch D."/>
            <person name="Podicherti R."/>
            <person name="Tsui H.-C.T."/>
            <person name="Winkler M.E."/>
        </authorList>
    </citation>
    <scope>NUCLEOTIDE SEQUENCE</scope>
</reference>
<feature type="non-terminal residue" evidence="2">
    <location>
        <position position="256"/>
    </location>
</feature>
<evidence type="ECO:0000313" key="2">
    <source>
        <dbReference type="EMBL" id="SVD77186.1"/>
    </source>
</evidence>
<sequence length="256" mass="28525">MLKPDSFLPNLDTNYVIKELSADVTIFRDKWGIPHIKSKESEELFFAQGFVTAQDRLFQMDLDRLRCLGKSSEYLGKKGISNDKLNLKRNFESVAKADLAKASIEAKQMIKNFTKGVNFYISHLEKLPLEYQLLNKEPENWEDWHSILVYKIRNAAEGSFGGKLFYSQLASVIGAEKAAKLIPGYFPGALLTLPPGSKFTGEIENAVKELTEAAENFQSIGAIDGESNGWAISGERTYSGIPLVGGDSHRQLDTPN</sequence>
<dbReference type="PANTHER" id="PTHR34218">
    <property type="entry name" value="PEPTIDASE S45 PENICILLIN AMIDASE"/>
    <property type="match status" value="1"/>
</dbReference>
<dbReference type="PANTHER" id="PTHR34218:SF4">
    <property type="entry name" value="ACYL-HOMOSERINE LACTONE ACYLASE QUIP"/>
    <property type="match status" value="1"/>
</dbReference>
<dbReference type="Gene3D" id="1.10.439.10">
    <property type="entry name" value="Penicillin Amidohydrolase, domain 1"/>
    <property type="match status" value="1"/>
</dbReference>
<dbReference type="InterPro" id="IPR029055">
    <property type="entry name" value="Ntn_hydrolases_N"/>
</dbReference>
<accession>A0A382Y1M1</accession>